<reference evidence="5 6" key="1">
    <citation type="submission" date="2019-02" db="EMBL/GenBank/DDBJ databases">
        <title>Genomic Encyclopedia of Type Strains, Phase IV (KMG-IV): sequencing the most valuable type-strain genomes for metagenomic binning, comparative biology and taxonomic classification.</title>
        <authorList>
            <person name="Goeker M."/>
        </authorList>
    </citation>
    <scope>NUCLEOTIDE SEQUENCE [LARGE SCALE GENOMIC DNA]</scope>
    <source>
        <strain evidence="5 6">K24</strain>
    </source>
</reference>
<evidence type="ECO:0000256" key="3">
    <source>
        <dbReference type="SAM" id="SignalP"/>
    </source>
</evidence>
<evidence type="ECO:0000259" key="4">
    <source>
        <dbReference type="Pfam" id="PF13458"/>
    </source>
</evidence>
<dbReference type="PANTHER" id="PTHR30483:SF37">
    <property type="entry name" value="ABC TRANSPORTER SUBSTRATE-BINDING PROTEIN"/>
    <property type="match status" value="1"/>
</dbReference>
<dbReference type="OrthoDB" id="26870at2"/>
<feature type="chain" id="PRO_5020509725" evidence="3">
    <location>
        <begin position="30"/>
        <end position="410"/>
    </location>
</feature>
<evidence type="ECO:0000256" key="2">
    <source>
        <dbReference type="ARBA" id="ARBA00022729"/>
    </source>
</evidence>
<sequence>MLTSSLKSLRLLGAATALSAFSLALPAQAQDAVTIGYAISKTGVNAGGAGITTIPNYKLWVHEVNQAGGLKVGAKRLPIKVVEYDDRSSSEDAVRAVERLITQDKVDFLLPPWSTAMNLAVAPTFHRYGYPLLAGSAVTERAPEFAKRWPNSYWLLGTGSQYAEALVDQLASLRKAGKIGDSIAMVSIADGFGIELATAARAAFQKTGFKLAYAKTYPVGTQDLAPIVNEAKKLNPDVFIAFSYPPDTMAITDQARVLGFNPKVFYTGVGTAFPLYKNRFGANVEGVASLGGIDANSPAVKAYIQRHKEVTGAEPDRWASLVTYAGLQVLQQAIEKAGTLDRKAVSAKIASEEFDTILGRINLKNHMVPNMLTLGQWQNGEFVGIEPASHAGAAKLVFPKSAWQAGAAAR</sequence>
<keyword evidence="2 3" id="KW-0732">Signal</keyword>
<dbReference type="Proteomes" id="UP000292445">
    <property type="component" value="Unassembled WGS sequence"/>
</dbReference>
<dbReference type="InterPro" id="IPR028081">
    <property type="entry name" value="Leu-bd"/>
</dbReference>
<protein>
    <submittedName>
        <fullName evidence="5">Amino acid/amide ABC transporter substrate-binding protein (HAAT family)</fullName>
    </submittedName>
</protein>
<accession>A0A4Q7NF76</accession>
<feature type="signal peptide" evidence="3">
    <location>
        <begin position="1"/>
        <end position="29"/>
    </location>
</feature>
<comment type="caution">
    <text evidence="5">The sequence shown here is derived from an EMBL/GenBank/DDBJ whole genome shotgun (WGS) entry which is preliminary data.</text>
</comment>
<dbReference type="Pfam" id="PF13458">
    <property type="entry name" value="Peripla_BP_6"/>
    <property type="match status" value="1"/>
</dbReference>
<evidence type="ECO:0000313" key="6">
    <source>
        <dbReference type="Proteomes" id="UP000292445"/>
    </source>
</evidence>
<evidence type="ECO:0000256" key="1">
    <source>
        <dbReference type="ARBA" id="ARBA00010062"/>
    </source>
</evidence>
<feature type="domain" description="Leucine-binding protein" evidence="4">
    <location>
        <begin position="33"/>
        <end position="380"/>
    </location>
</feature>
<dbReference type="CDD" id="cd06338">
    <property type="entry name" value="PBP1_ABC_ligand_binding-like"/>
    <property type="match status" value="1"/>
</dbReference>
<organism evidence="5 6">
    <name type="scientific">Pigmentiphaga kullae</name>
    <dbReference type="NCBI Taxonomy" id="151784"/>
    <lineage>
        <taxon>Bacteria</taxon>
        <taxon>Pseudomonadati</taxon>
        <taxon>Pseudomonadota</taxon>
        <taxon>Betaproteobacteria</taxon>
        <taxon>Burkholderiales</taxon>
        <taxon>Alcaligenaceae</taxon>
        <taxon>Pigmentiphaga</taxon>
    </lineage>
</organism>
<comment type="similarity">
    <text evidence="1">Belongs to the leucine-binding protein family.</text>
</comment>
<dbReference type="PANTHER" id="PTHR30483">
    <property type="entry name" value="LEUCINE-SPECIFIC-BINDING PROTEIN"/>
    <property type="match status" value="1"/>
</dbReference>
<dbReference type="EMBL" id="SGXC01000002">
    <property type="protein sequence ID" value="RZS81703.1"/>
    <property type="molecule type" value="Genomic_DNA"/>
</dbReference>
<dbReference type="RefSeq" id="WP_130359660.1">
    <property type="nucleotide sequence ID" value="NZ_SGXC01000002.1"/>
</dbReference>
<dbReference type="InterPro" id="IPR051010">
    <property type="entry name" value="BCAA_transport"/>
</dbReference>
<evidence type="ECO:0000313" key="5">
    <source>
        <dbReference type="EMBL" id="RZS81703.1"/>
    </source>
</evidence>
<name>A0A4Q7NF76_9BURK</name>
<dbReference type="AlphaFoldDB" id="A0A4Q7NF76"/>
<dbReference type="SUPFAM" id="SSF53822">
    <property type="entry name" value="Periplasmic binding protein-like I"/>
    <property type="match status" value="1"/>
</dbReference>
<dbReference type="InterPro" id="IPR028082">
    <property type="entry name" value="Peripla_BP_I"/>
</dbReference>
<dbReference type="Gene3D" id="3.40.50.2300">
    <property type="match status" value="2"/>
</dbReference>
<gene>
    <name evidence="5" type="ORF">EV675_4331</name>
</gene>
<proteinExistence type="inferred from homology"/>
<keyword evidence="6" id="KW-1185">Reference proteome</keyword>